<evidence type="ECO:0000256" key="1">
    <source>
        <dbReference type="SAM" id="MobiDB-lite"/>
    </source>
</evidence>
<feature type="region of interest" description="Disordered" evidence="1">
    <location>
        <begin position="61"/>
        <end position="124"/>
    </location>
</feature>
<protein>
    <submittedName>
        <fullName evidence="2">Uncharacterized protein</fullName>
    </submittedName>
</protein>
<evidence type="ECO:0000313" key="3">
    <source>
        <dbReference type="Proteomes" id="UP001265746"/>
    </source>
</evidence>
<evidence type="ECO:0000313" key="2">
    <source>
        <dbReference type="EMBL" id="KAK2607105.1"/>
    </source>
</evidence>
<name>A0AAD9W5Y2_PHOAM</name>
<dbReference type="Proteomes" id="UP001265746">
    <property type="component" value="Unassembled WGS sequence"/>
</dbReference>
<feature type="compositionally biased region" description="Basic and acidic residues" evidence="1">
    <location>
        <begin position="61"/>
        <end position="70"/>
    </location>
</feature>
<reference evidence="2" key="1">
    <citation type="submission" date="2023-06" db="EMBL/GenBank/DDBJ databases">
        <authorList>
            <person name="Noh H."/>
        </authorList>
    </citation>
    <scope>NUCLEOTIDE SEQUENCE</scope>
    <source>
        <strain evidence="2">DUCC20226</strain>
    </source>
</reference>
<comment type="caution">
    <text evidence="2">The sequence shown here is derived from an EMBL/GenBank/DDBJ whole genome shotgun (WGS) entry which is preliminary data.</text>
</comment>
<organism evidence="2 3">
    <name type="scientific">Phomopsis amygdali</name>
    <name type="common">Fusicoccum amygdali</name>
    <dbReference type="NCBI Taxonomy" id="1214568"/>
    <lineage>
        <taxon>Eukaryota</taxon>
        <taxon>Fungi</taxon>
        <taxon>Dikarya</taxon>
        <taxon>Ascomycota</taxon>
        <taxon>Pezizomycotina</taxon>
        <taxon>Sordariomycetes</taxon>
        <taxon>Sordariomycetidae</taxon>
        <taxon>Diaporthales</taxon>
        <taxon>Diaporthaceae</taxon>
        <taxon>Diaporthe</taxon>
    </lineage>
</organism>
<dbReference type="EMBL" id="JAUJFL010000003">
    <property type="protein sequence ID" value="KAK2607105.1"/>
    <property type="molecule type" value="Genomic_DNA"/>
</dbReference>
<sequence length="124" mass="13807">MLRSVYEHRMNTSSVERLLMGDPHARLCVVYGIVMVVCVRKGQEPHFVVLDVEPLGGHGFEIVRDSEPGRRPNGSPDTPVEGVEVGENTYGEAKRLLKRRRGAGDGNERESQKRRRGPSKLSLG</sequence>
<keyword evidence="3" id="KW-1185">Reference proteome</keyword>
<accession>A0AAD9W5Y2</accession>
<dbReference type="AlphaFoldDB" id="A0AAD9W5Y2"/>
<gene>
    <name evidence="2" type="ORF">N8I77_005810</name>
</gene>
<proteinExistence type="predicted"/>
<feature type="compositionally biased region" description="Basic and acidic residues" evidence="1">
    <location>
        <begin position="102"/>
        <end position="111"/>
    </location>
</feature>